<keyword evidence="1" id="KW-0472">Membrane</keyword>
<dbReference type="HOGENOM" id="CLU_128682_2_0_5"/>
<name>Q1V0B7_PELU1</name>
<accession>Q1V0B7</accession>
<evidence type="ECO:0000313" key="2">
    <source>
        <dbReference type="EMBL" id="EAS85311.1"/>
    </source>
</evidence>
<evidence type="ECO:0008006" key="4">
    <source>
        <dbReference type="Google" id="ProtNLM"/>
    </source>
</evidence>
<comment type="caution">
    <text evidence="2">The sequence shown here is derived from an EMBL/GenBank/DDBJ whole genome shotgun (WGS) entry which is preliminary data.</text>
</comment>
<feature type="transmembrane region" description="Helical" evidence="1">
    <location>
        <begin position="40"/>
        <end position="65"/>
    </location>
</feature>
<reference evidence="2 3" key="1">
    <citation type="submission" date="2006-04" db="EMBL/GenBank/DDBJ databases">
        <authorList>
            <person name="Giovannoni S.J."/>
            <person name="Cho J.-C."/>
            <person name="Ferriera S."/>
            <person name="Johnson J."/>
            <person name="Kravitz S."/>
            <person name="Halpern A."/>
            <person name="Remington K."/>
            <person name="Beeson K."/>
            <person name="Tran B."/>
            <person name="Rogers Y.-H."/>
            <person name="Friedman R."/>
            <person name="Venter J.C."/>
        </authorList>
    </citation>
    <scope>NUCLEOTIDE SEQUENCE [LARGE SCALE GENOMIC DNA]</scope>
    <source>
        <strain evidence="2 3">HTCC1002</strain>
    </source>
</reference>
<evidence type="ECO:0000313" key="3">
    <source>
        <dbReference type="Proteomes" id="UP000005306"/>
    </source>
</evidence>
<evidence type="ECO:0000256" key="1">
    <source>
        <dbReference type="SAM" id="Phobius"/>
    </source>
</evidence>
<dbReference type="RefSeq" id="WP_006997898.1">
    <property type="nucleotide sequence ID" value="NZ_CH724130.1"/>
</dbReference>
<organism evidence="2 3">
    <name type="scientific">Pelagibacter ubique (strain HTCC1002)</name>
    <dbReference type="NCBI Taxonomy" id="314261"/>
    <lineage>
        <taxon>Bacteria</taxon>
        <taxon>Pseudomonadati</taxon>
        <taxon>Pseudomonadota</taxon>
        <taxon>Alphaproteobacteria</taxon>
        <taxon>Candidatus Pelagibacterales</taxon>
        <taxon>Candidatus Pelagibacteraceae</taxon>
        <taxon>Candidatus Pelagibacter</taxon>
    </lineage>
</organism>
<protein>
    <recommendedName>
        <fullName evidence="4">HrgC protein</fullName>
    </recommendedName>
</protein>
<proteinExistence type="predicted"/>
<keyword evidence="1" id="KW-0812">Transmembrane</keyword>
<dbReference type="Proteomes" id="UP000005306">
    <property type="component" value="Unassembled WGS sequence"/>
</dbReference>
<dbReference type="EMBL" id="AAPV01000001">
    <property type="protein sequence ID" value="EAS85311.1"/>
    <property type="molecule type" value="Genomic_DNA"/>
</dbReference>
<keyword evidence="1" id="KW-1133">Transmembrane helix</keyword>
<dbReference type="AlphaFoldDB" id="Q1V0B7"/>
<sequence length="100" mass="11643">MAFATITFENKSGVVKDAPVGFSWTTLFFWFFPALIRGDWFWAMIIFVASLVTFGLASLVFPFIYNRLYIQSLLKNNYEVRNYSGDKVRIEAKAQIKLRK</sequence>
<gene>
    <name evidence="2" type="ORF">PU1002_06301</name>
</gene>